<feature type="region of interest" description="Disordered" evidence="4">
    <location>
        <begin position="115"/>
        <end position="151"/>
    </location>
</feature>
<name>A0A9P5NRL4_GYMJU</name>
<evidence type="ECO:0000256" key="2">
    <source>
        <dbReference type="ARBA" id="ARBA00023242"/>
    </source>
</evidence>
<sequence>MPKSPSDSDATVRKRRNARGQAAFRAKRSQYMTSLEETVLRLENALVTYQDEWRKHQDEIYQMKEENEKMRQEQREHELLLETLYRRGEAPELADLLQSDPSLSPIMGDVIKLLPISPSSGRRSTENSPTYLVSPSNYEGRSSSSADSISQSPFPLPHVGVSTGEHFGPPVTYNTFQYPSNQLSEVDGWPPQSRPMNM</sequence>
<evidence type="ECO:0000256" key="4">
    <source>
        <dbReference type="SAM" id="MobiDB-lite"/>
    </source>
</evidence>
<evidence type="ECO:0008006" key="7">
    <source>
        <dbReference type="Google" id="ProtNLM"/>
    </source>
</evidence>
<dbReference type="GO" id="GO:0001228">
    <property type="term" value="F:DNA-binding transcription activator activity, RNA polymerase II-specific"/>
    <property type="evidence" value="ECO:0007669"/>
    <property type="project" value="TreeGrafter"/>
</dbReference>
<feature type="compositionally biased region" description="Low complexity" evidence="4">
    <location>
        <begin position="142"/>
        <end position="151"/>
    </location>
</feature>
<dbReference type="PANTHER" id="PTHR40621:SF6">
    <property type="entry name" value="AP-1-LIKE TRANSCRIPTION FACTOR YAP1-RELATED"/>
    <property type="match status" value="1"/>
</dbReference>
<proteinExistence type="predicted"/>
<gene>
    <name evidence="5" type="ORF">CPB84DRAFT_1776314</name>
</gene>
<dbReference type="OrthoDB" id="2285533at2759"/>
<feature type="coiled-coil region" evidence="3">
    <location>
        <begin position="32"/>
        <end position="87"/>
    </location>
</feature>
<keyword evidence="3" id="KW-0175">Coiled coil</keyword>
<dbReference type="SUPFAM" id="SSF57959">
    <property type="entry name" value="Leucine zipper domain"/>
    <property type="match status" value="1"/>
</dbReference>
<keyword evidence="6" id="KW-1185">Reference proteome</keyword>
<organism evidence="5 6">
    <name type="scientific">Gymnopilus junonius</name>
    <name type="common">Spectacular rustgill mushroom</name>
    <name type="synonym">Gymnopilus spectabilis subsp. junonius</name>
    <dbReference type="NCBI Taxonomy" id="109634"/>
    <lineage>
        <taxon>Eukaryota</taxon>
        <taxon>Fungi</taxon>
        <taxon>Dikarya</taxon>
        <taxon>Basidiomycota</taxon>
        <taxon>Agaricomycotina</taxon>
        <taxon>Agaricomycetes</taxon>
        <taxon>Agaricomycetidae</taxon>
        <taxon>Agaricales</taxon>
        <taxon>Agaricineae</taxon>
        <taxon>Hymenogastraceae</taxon>
        <taxon>Gymnopilus</taxon>
    </lineage>
</organism>
<accession>A0A9P5NRL4</accession>
<comment type="caution">
    <text evidence="5">The sequence shown here is derived from an EMBL/GenBank/DDBJ whole genome shotgun (WGS) entry which is preliminary data.</text>
</comment>
<feature type="region of interest" description="Disordered" evidence="4">
    <location>
        <begin position="179"/>
        <end position="198"/>
    </location>
</feature>
<evidence type="ECO:0000256" key="1">
    <source>
        <dbReference type="ARBA" id="ARBA00004123"/>
    </source>
</evidence>
<dbReference type="Proteomes" id="UP000724874">
    <property type="component" value="Unassembled WGS sequence"/>
</dbReference>
<evidence type="ECO:0000313" key="5">
    <source>
        <dbReference type="EMBL" id="KAF8902254.1"/>
    </source>
</evidence>
<evidence type="ECO:0000313" key="6">
    <source>
        <dbReference type="Proteomes" id="UP000724874"/>
    </source>
</evidence>
<dbReference type="AlphaFoldDB" id="A0A9P5NRL4"/>
<keyword evidence="2" id="KW-0539">Nucleus</keyword>
<feature type="region of interest" description="Disordered" evidence="4">
    <location>
        <begin position="1"/>
        <end position="25"/>
    </location>
</feature>
<reference evidence="5" key="1">
    <citation type="submission" date="2020-11" db="EMBL/GenBank/DDBJ databases">
        <authorList>
            <consortium name="DOE Joint Genome Institute"/>
            <person name="Ahrendt S."/>
            <person name="Riley R."/>
            <person name="Andreopoulos W."/>
            <person name="LaButti K."/>
            <person name="Pangilinan J."/>
            <person name="Ruiz-duenas F.J."/>
            <person name="Barrasa J.M."/>
            <person name="Sanchez-Garcia M."/>
            <person name="Camarero S."/>
            <person name="Miyauchi S."/>
            <person name="Serrano A."/>
            <person name="Linde D."/>
            <person name="Babiker R."/>
            <person name="Drula E."/>
            <person name="Ayuso-Fernandez I."/>
            <person name="Pacheco R."/>
            <person name="Padilla G."/>
            <person name="Ferreira P."/>
            <person name="Barriuso J."/>
            <person name="Kellner H."/>
            <person name="Castanera R."/>
            <person name="Alfaro M."/>
            <person name="Ramirez L."/>
            <person name="Pisabarro A.G."/>
            <person name="Kuo A."/>
            <person name="Tritt A."/>
            <person name="Lipzen A."/>
            <person name="He G."/>
            <person name="Yan M."/>
            <person name="Ng V."/>
            <person name="Cullen D."/>
            <person name="Martin F."/>
            <person name="Rosso M.-N."/>
            <person name="Henrissat B."/>
            <person name="Hibbett D."/>
            <person name="Martinez A.T."/>
            <person name="Grigoriev I.V."/>
        </authorList>
    </citation>
    <scope>NUCLEOTIDE SEQUENCE</scope>
    <source>
        <strain evidence="5">AH 44721</strain>
    </source>
</reference>
<dbReference type="GO" id="GO:0000976">
    <property type="term" value="F:transcription cis-regulatory region binding"/>
    <property type="evidence" value="ECO:0007669"/>
    <property type="project" value="InterPro"/>
</dbReference>
<feature type="compositionally biased region" description="Polar residues" evidence="4">
    <location>
        <begin position="117"/>
        <end position="141"/>
    </location>
</feature>
<protein>
    <recommendedName>
        <fullName evidence="7">BZIP domain-containing protein</fullName>
    </recommendedName>
</protein>
<dbReference type="Gene3D" id="1.20.5.170">
    <property type="match status" value="1"/>
</dbReference>
<dbReference type="PANTHER" id="PTHR40621">
    <property type="entry name" value="TRANSCRIPTION FACTOR KAPC-RELATED"/>
    <property type="match status" value="1"/>
</dbReference>
<dbReference type="EMBL" id="JADNYJ010000037">
    <property type="protein sequence ID" value="KAF8902254.1"/>
    <property type="molecule type" value="Genomic_DNA"/>
</dbReference>
<dbReference type="InterPro" id="IPR050936">
    <property type="entry name" value="AP-1-like"/>
</dbReference>
<dbReference type="InterPro" id="IPR046347">
    <property type="entry name" value="bZIP_sf"/>
</dbReference>
<evidence type="ECO:0000256" key="3">
    <source>
        <dbReference type="SAM" id="Coils"/>
    </source>
</evidence>
<comment type="subcellular location">
    <subcellularLocation>
        <location evidence="1">Nucleus</location>
    </subcellularLocation>
</comment>
<dbReference type="GO" id="GO:0090575">
    <property type="term" value="C:RNA polymerase II transcription regulator complex"/>
    <property type="evidence" value="ECO:0007669"/>
    <property type="project" value="TreeGrafter"/>
</dbReference>